<comment type="caution">
    <text evidence="2">The sequence shown here is derived from an EMBL/GenBank/DDBJ whole genome shotgun (WGS) entry which is preliminary data.</text>
</comment>
<sequence>MFLECPPTRKSLAVSAAFFAAGVAFFAVGAYYSFANIAPQQARAQVRKQFSSNGVNSSLNSFSLLAFPLCLFFSKTLDEIVDLIALRTLFLDQMIDL</sequence>
<name>A0AAN8W6J5_9MAGN</name>
<evidence type="ECO:0000313" key="3">
    <source>
        <dbReference type="Proteomes" id="UP001370490"/>
    </source>
</evidence>
<evidence type="ECO:0000313" key="2">
    <source>
        <dbReference type="EMBL" id="KAK6942562.1"/>
    </source>
</evidence>
<organism evidence="2 3">
    <name type="scientific">Dillenia turbinata</name>
    <dbReference type="NCBI Taxonomy" id="194707"/>
    <lineage>
        <taxon>Eukaryota</taxon>
        <taxon>Viridiplantae</taxon>
        <taxon>Streptophyta</taxon>
        <taxon>Embryophyta</taxon>
        <taxon>Tracheophyta</taxon>
        <taxon>Spermatophyta</taxon>
        <taxon>Magnoliopsida</taxon>
        <taxon>eudicotyledons</taxon>
        <taxon>Gunneridae</taxon>
        <taxon>Pentapetalae</taxon>
        <taxon>Dilleniales</taxon>
        <taxon>Dilleniaceae</taxon>
        <taxon>Dillenia</taxon>
    </lineage>
</organism>
<accession>A0AAN8W6J5</accession>
<proteinExistence type="predicted"/>
<keyword evidence="1" id="KW-0472">Membrane</keyword>
<keyword evidence="3" id="KW-1185">Reference proteome</keyword>
<evidence type="ECO:0000256" key="1">
    <source>
        <dbReference type="SAM" id="Phobius"/>
    </source>
</evidence>
<gene>
    <name evidence="2" type="ORF">RJ641_027939</name>
</gene>
<dbReference type="Proteomes" id="UP001370490">
    <property type="component" value="Unassembled WGS sequence"/>
</dbReference>
<dbReference type="EMBL" id="JBAMMX010000004">
    <property type="protein sequence ID" value="KAK6942562.1"/>
    <property type="molecule type" value="Genomic_DNA"/>
</dbReference>
<reference evidence="2 3" key="1">
    <citation type="submission" date="2023-12" db="EMBL/GenBank/DDBJ databases">
        <title>A high-quality genome assembly for Dillenia turbinata (Dilleniales).</title>
        <authorList>
            <person name="Chanderbali A."/>
        </authorList>
    </citation>
    <scope>NUCLEOTIDE SEQUENCE [LARGE SCALE GENOMIC DNA]</scope>
    <source>
        <strain evidence="2">LSX21</strain>
        <tissue evidence="2">Leaf</tissue>
    </source>
</reference>
<keyword evidence="1" id="KW-0812">Transmembrane</keyword>
<keyword evidence="1" id="KW-1133">Transmembrane helix</keyword>
<dbReference type="AlphaFoldDB" id="A0AAN8W6J5"/>
<feature type="transmembrane region" description="Helical" evidence="1">
    <location>
        <begin position="12"/>
        <end position="34"/>
    </location>
</feature>
<protein>
    <submittedName>
        <fullName evidence="2">Uncharacterized protein</fullName>
    </submittedName>
</protein>